<dbReference type="Pfam" id="PF01625">
    <property type="entry name" value="PMSR"/>
    <property type="match status" value="1"/>
</dbReference>
<dbReference type="PROSITE" id="PS51790">
    <property type="entry name" value="MSRB"/>
    <property type="match status" value="1"/>
</dbReference>
<feature type="domain" description="Thioredoxin" evidence="12">
    <location>
        <begin position="41"/>
        <end position="189"/>
    </location>
</feature>
<feature type="compositionally biased region" description="Low complexity" evidence="11">
    <location>
        <begin position="189"/>
        <end position="207"/>
    </location>
</feature>
<dbReference type="InterPro" id="IPR002579">
    <property type="entry name" value="Met_Sox_Rdtase_MsrB_dom"/>
</dbReference>
<dbReference type="Proteomes" id="UP000267035">
    <property type="component" value="Unassembled WGS sequence"/>
</dbReference>
<dbReference type="InterPro" id="IPR011057">
    <property type="entry name" value="Mss4-like_sf"/>
</dbReference>
<dbReference type="InterPro" id="IPR036509">
    <property type="entry name" value="Met_Sox_Rdtase_MsrA_sf"/>
</dbReference>
<evidence type="ECO:0000259" key="12">
    <source>
        <dbReference type="PROSITE" id="PS51352"/>
    </source>
</evidence>
<dbReference type="PROSITE" id="PS51352">
    <property type="entry name" value="THIOREDOXIN_2"/>
    <property type="match status" value="1"/>
</dbReference>
<dbReference type="GO" id="GO:0005737">
    <property type="term" value="C:cytoplasm"/>
    <property type="evidence" value="ECO:0007669"/>
    <property type="project" value="TreeGrafter"/>
</dbReference>
<comment type="caution">
    <text evidence="9">Lacks conserved residue(s) required for the propagation of feature annotation.</text>
</comment>
<dbReference type="SUPFAM" id="SSF55068">
    <property type="entry name" value="Peptide methionine sulfoxide reductase"/>
    <property type="match status" value="1"/>
</dbReference>
<keyword evidence="4" id="KW-0511">Multifunctional enzyme</keyword>
<evidence type="ECO:0000313" key="15">
    <source>
        <dbReference type="Proteomes" id="UP000267035"/>
    </source>
</evidence>
<feature type="region of interest" description="Disordered" evidence="11">
    <location>
        <begin position="189"/>
        <end position="209"/>
    </location>
</feature>
<dbReference type="PANTHER" id="PTHR42799:SF2">
    <property type="entry name" value="MITOCHONDRIAL PEPTIDE METHIONINE SULFOXIDE REDUCTASE"/>
    <property type="match status" value="1"/>
</dbReference>
<dbReference type="CDD" id="cd02966">
    <property type="entry name" value="TlpA_like_family"/>
    <property type="match status" value="1"/>
</dbReference>
<dbReference type="InterPro" id="IPR013766">
    <property type="entry name" value="Thioredoxin_domain"/>
</dbReference>
<keyword evidence="2" id="KW-0862">Zinc</keyword>
<evidence type="ECO:0000256" key="11">
    <source>
        <dbReference type="SAM" id="MobiDB-lite"/>
    </source>
</evidence>
<comment type="similarity">
    <text evidence="10">Belongs to the MsrA Met sulfoxide reductase family.</text>
</comment>
<evidence type="ECO:0000256" key="5">
    <source>
        <dbReference type="ARBA" id="ARBA00024679"/>
    </source>
</evidence>
<comment type="catalytic activity">
    <reaction evidence="6 10">
        <text>L-methionyl-[protein] + [thioredoxin]-disulfide + H2O = L-methionyl-(S)-S-oxide-[protein] + [thioredoxin]-dithiol</text>
        <dbReference type="Rhea" id="RHEA:14217"/>
        <dbReference type="Rhea" id="RHEA-COMP:10698"/>
        <dbReference type="Rhea" id="RHEA-COMP:10700"/>
        <dbReference type="Rhea" id="RHEA-COMP:12313"/>
        <dbReference type="Rhea" id="RHEA-COMP:12315"/>
        <dbReference type="ChEBI" id="CHEBI:15377"/>
        <dbReference type="ChEBI" id="CHEBI:16044"/>
        <dbReference type="ChEBI" id="CHEBI:29950"/>
        <dbReference type="ChEBI" id="CHEBI:44120"/>
        <dbReference type="ChEBI" id="CHEBI:50058"/>
        <dbReference type="EC" id="1.8.4.11"/>
    </reaction>
</comment>
<dbReference type="FunFam" id="3.30.1060.10:FF:000007">
    <property type="entry name" value="Peptide methionine sulfoxide reductase msrA/msrB"/>
    <property type="match status" value="1"/>
</dbReference>
<evidence type="ECO:0000256" key="6">
    <source>
        <dbReference type="ARBA" id="ARBA00047806"/>
    </source>
</evidence>
<protein>
    <recommendedName>
        <fullName evidence="9 10">Multifunctional fusion protein</fullName>
    </recommendedName>
    <domain>
        <recommendedName>
            <fullName evidence="10">Peptide methionine sulfoxide reductase MsrA</fullName>
            <shortName evidence="10">Protein-methionine-S-oxide reductase</shortName>
            <ecNumber evidence="10">1.8.4.11</ecNumber>
        </recommendedName>
        <alternativeName>
            <fullName evidence="10">Peptide-methionine (S)-S-oxide reductase</fullName>
            <shortName evidence="10">Peptide Met(O) reductase</shortName>
        </alternativeName>
    </domain>
    <domain>
        <recommendedName>
            <fullName evidence="9">Peptide methionine sulfoxide reductase MsrB</fullName>
            <ecNumber evidence="9">1.8.4.12</ecNumber>
        </recommendedName>
        <alternativeName>
            <fullName evidence="9">Peptide-methionine (R)-S-oxide reductase</fullName>
        </alternativeName>
    </domain>
</protein>
<proteinExistence type="inferred from homology"/>
<dbReference type="InterPro" id="IPR050162">
    <property type="entry name" value="MsrA_MetSO_reductase"/>
</dbReference>
<dbReference type="Gene3D" id="3.40.30.10">
    <property type="entry name" value="Glutaredoxin"/>
    <property type="match status" value="1"/>
</dbReference>
<gene>
    <name evidence="9 14" type="primary">msrB</name>
    <name evidence="10" type="synonym">msrA</name>
    <name evidence="14" type="ORF">EBQ25_07305</name>
</gene>
<evidence type="ECO:0000256" key="3">
    <source>
        <dbReference type="ARBA" id="ARBA00023002"/>
    </source>
</evidence>
<evidence type="ECO:0000313" key="14">
    <source>
        <dbReference type="EMBL" id="RMW99373.1"/>
    </source>
</evidence>
<feature type="domain" description="MsrB" evidence="13">
    <location>
        <begin position="397"/>
        <end position="520"/>
    </location>
</feature>
<dbReference type="GO" id="GO:0008113">
    <property type="term" value="F:peptide-methionine (S)-S-oxide reductase activity"/>
    <property type="evidence" value="ECO:0007669"/>
    <property type="project" value="UniProtKB-UniRule"/>
</dbReference>
<evidence type="ECO:0000259" key="13">
    <source>
        <dbReference type="PROSITE" id="PS51790"/>
    </source>
</evidence>
<organism evidence="14 15">
    <name type="scientific">Allofranklinella schreckenbergeri</name>
    <dbReference type="NCBI Taxonomy" id="1076744"/>
    <lineage>
        <taxon>Bacteria</taxon>
        <taxon>Pseudomonadati</taxon>
        <taxon>Pseudomonadota</taxon>
        <taxon>Betaproteobacteria</taxon>
        <taxon>Burkholderiales</taxon>
        <taxon>Comamonadaceae</taxon>
        <taxon>Allofranklinella</taxon>
    </lineage>
</organism>
<comment type="catalytic activity">
    <reaction evidence="8 10">
        <text>[thioredoxin]-disulfide + L-methionine + H2O = L-methionine (S)-S-oxide + [thioredoxin]-dithiol</text>
        <dbReference type="Rhea" id="RHEA:19993"/>
        <dbReference type="Rhea" id="RHEA-COMP:10698"/>
        <dbReference type="Rhea" id="RHEA-COMP:10700"/>
        <dbReference type="ChEBI" id="CHEBI:15377"/>
        <dbReference type="ChEBI" id="CHEBI:29950"/>
        <dbReference type="ChEBI" id="CHEBI:50058"/>
        <dbReference type="ChEBI" id="CHEBI:57844"/>
        <dbReference type="ChEBI" id="CHEBI:58772"/>
        <dbReference type="EC" id="1.8.4.11"/>
    </reaction>
</comment>
<accession>A0A3M6Q868</accession>
<evidence type="ECO:0000256" key="4">
    <source>
        <dbReference type="ARBA" id="ARBA00023268"/>
    </source>
</evidence>
<dbReference type="InterPro" id="IPR013740">
    <property type="entry name" value="Redoxin"/>
</dbReference>
<comment type="similarity">
    <text evidence="1">In the C-terminal section; belongs to the MsrB Met sulfoxide reductase family.</text>
</comment>
<dbReference type="InterPro" id="IPR002569">
    <property type="entry name" value="Met_Sox_Rdtase_MsrA_dom"/>
</dbReference>
<dbReference type="GO" id="GO:0034599">
    <property type="term" value="P:cellular response to oxidative stress"/>
    <property type="evidence" value="ECO:0007669"/>
    <property type="project" value="TreeGrafter"/>
</dbReference>
<feature type="active site" description="Nucleophile" evidence="9">
    <location>
        <position position="509"/>
    </location>
</feature>
<dbReference type="SUPFAM" id="SSF52833">
    <property type="entry name" value="Thioredoxin-like"/>
    <property type="match status" value="1"/>
</dbReference>
<dbReference type="EMBL" id="RDQL01000008">
    <property type="protein sequence ID" value="RMW99373.1"/>
    <property type="molecule type" value="Genomic_DNA"/>
</dbReference>
<evidence type="ECO:0000256" key="7">
    <source>
        <dbReference type="ARBA" id="ARBA00048488"/>
    </source>
</evidence>
<dbReference type="NCBIfam" id="TIGR00401">
    <property type="entry name" value="msrA"/>
    <property type="match status" value="1"/>
</dbReference>
<dbReference type="RefSeq" id="WP_122254032.1">
    <property type="nucleotide sequence ID" value="NZ_RDQL01000008.1"/>
</dbReference>
<evidence type="ECO:0000256" key="2">
    <source>
        <dbReference type="ARBA" id="ARBA00022833"/>
    </source>
</evidence>
<dbReference type="HAMAP" id="MF_01400">
    <property type="entry name" value="MsrB"/>
    <property type="match status" value="1"/>
</dbReference>
<dbReference type="GO" id="GO:0033744">
    <property type="term" value="F:L-methionine:thioredoxin-disulfide S-oxidoreductase activity"/>
    <property type="evidence" value="ECO:0007669"/>
    <property type="project" value="RHEA"/>
</dbReference>
<dbReference type="Gene3D" id="3.30.1060.10">
    <property type="entry name" value="Peptide methionine sulphoxide reductase MsrA"/>
    <property type="match status" value="1"/>
</dbReference>
<dbReference type="AlphaFoldDB" id="A0A3M6Q868"/>
<dbReference type="PANTHER" id="PTHR42799">
    <property type="entry name" value="MITOCHONDRIAL PEPTIDE METHIONINE SULFOXIDE REDUCTASE"/>
    <property type="match status" value="1"/>
</dbReference>
<evidence type="ECO:0000256" key="1">
    <source>
        <dbReference type="ARBA" id="ARBA00008076"/>
    </source>
</evidence>
<dbReference type="Pfam" id="PF08534">
    <property type="entry name" value="Redoxin"/>
    <property type="match status" value="1"/>
</dbReference>
<dbReference type="HAMAP" id="MF_01401">
    <property type="entry name" value="MsrA"/>
    <property type="match status" value="1"/>
</dbReference>
<dbReference type="EC" id="1.8.4.11" evidence="10"/>
<keyword evidence="3 9" id="KW-0560">Oxidoreductase</keyword>
<comment type="caution">
    <text evidence="14">The sequence shown here is derived from an EMBL/GenBank/DDBJ whole genome shotgun (WGS) entry which is preliminary data.</text>
</comment>
<evidence type="ECO:0000256" key="8">
    <source>
        <dbReference type="ARBA" id="ARBA00048782"/>
    </source>
</evidence>
<dbReference type="InterPro" id="IPR036249">
    <property type="entry name" value="Thioredoxin-like_sf"/>
</dbReference>
<feature type="active site" evidence="10">
    <location>
        <position position="219"/>
    </location>
</feature>
<dbReference type="NCBIfam" id="TIGR00357">
    <property type="entry name" value="peptide-methionine (R)-S-oxide reductase MsrB"/>
    <property type="match status" value="1"/>
</dbReference>
<evidence type="ECO:0000256" key="9">
    <source>
        <dbReference type="HAMAP-Rule" id="MF_01400"/>
    </source>
</evidence>
<reference evidence="14 15" key="1">
    <citation type="submission" date="2018-10" db="EMBL/GenBank/DDBJ databases">
        <title>Comamonadaceae CDC group NO-1 genome sequencing and assembly.</title>
        <authorList>
            <person name="Bernier A.-M."/>
            <person name="Bernard K."/>
        </authorList>
    </citation>
    <scope>NUCLEOTIDE SEQUENCE [LARGE SCALE GENOMIC DNA]</scope>
    <source>
        <strain evidence="14 15">NML161473</strain>
    </source>
</reference>
<dbReference type="Pfam" id="PF01641">
    <property type="entry name" value="SelR"/>
    <property type="match status" value="1"/>
</dbReference>
<comment type="catalytic activity">
    <reaction evidence="7 9">
        <text>L-methionyl-[protein] + [thioredoxin]-disulfide + H2O = L-methionyl-(R)-S-oxide-[protein] + [thioredoxin]-dithiol</text>
        <dbReference type="Rhea" id="RHEA:24164"/>
        <dbReference type="Rhea" id="RHEA-COMP:10698"/>
        <dbReference type="Rhea" id="RHEA-COMP:10700"/>
        <dbReference type="Rhea" id="RHEA-COMP:12313"/>
        <dbReference type="Rhea" id="RHEA-COMP:12314"/>
        <dbReference type="ChEBI" id="CHEBI:15377"/>
        <dbReference type="ChEBI" id="CHEBI:16044"/>
        <dbReference type="ChEBI" id="CHEBI:29950"/>
        <dbReference type="ChEBI" id="CHEBI:45764"/>
        <dbReference type="ChEBI" id="CHEBI:50058"/>
        <dbReference type="EC" id="1.8.4.12"/>
    </reaction>
</comment>
<keyword evidence="15" id="KW-1185">Reference proteome</keyword>
<dbReference type="SUPFAM" id="SSF51316">
    <property type="entry name" value="Mss4-like"/>
    <property type="match status" value="1"/>
</dbReference>
<evidence type="ECO:0000256" key="10">
    <source>
        <dbReference type="HAMAP-Rule" id="MF_01401"/>
    </source>
</evidence>
<dbReference type="Gene3D" id="2.170.150.20">
    <property type="entry name" value="Peptide methionine sulfoxide reductase"/>
    <property type="match status" value="1"/>
</dbReference>
<dbReference type="EC" id="1.8.4.12" evidence="9"/>
<comment type="similarity">
    <text evidence="9">Belongs to the MsrB Met sulfoxide reductase family.</text>
</comment>
<dbReference type="GO" id="GO:0033743">
    <property type="term" value="F:peptide-methionine (R)-S-oxide reductase activity"/>
    <property type="evidence" value="ECO:0007669"/>
    <property type="project" value="UniProtKB-UniRule"/>
</dbReference>
<sequence>MPLSTIRQRGWLALWIAACALAIAALLHWIPPARADKPTALSATRPAPAWAMLAALKDVHGQDARTHLHADRPTLVKFWASWCPLCLAELQQTNDWAREQTLGRVNLVSLASPGHLGEKASGAFEHWYARLNYPALPVLLDHGGRIGQMLQIRGYPSWALFDANGQLVRTISGSLEAAQLQALLANPAAPLSSPTPSSPSTSKETPSMNPKTIYLAGGCFWGLEAYFQRVPGVIDAVSGYANGKTDKPSYEDVIYRGTGHAETVRVDYDAARLSLEDVLEYYFRVIDPTSLNQQGNDRGTQYRTGIYYTDPAEQPVIAAALAAEQKQYGQPLVVENLPLRQFHPAEDYHQDYLLKNPGGYCHIDIRKADEPLRGRRQEPSQPPAAAFDAASWRKPDDATLRSQLTAEQYRITQQSGTERAFSHAYDHLFEPGIYVDVVSGEPLFSSADKYDSGCGWPSFTRPIEAIAVTEHEDLSYNMRRVEVRSRAAHSHLGHVFPDGPRDKGGLRYCINGASLRFIPLDQMDAQGYGAYKAQVLR</sequence>
<comment type="function">
    <text evidence="5 10">Has an important function as a repair enzyme for proteins that have been inactivated by oxidation. Catalyzes the reversible oxidation-reduction of methionine sulfoxide in proteins to methionine.</text>
</comment>
<name>A0A3M6Q868_9BURK</name>
<dbReference type="FunFam" id="2.170.150.20:FF:000003">
    <property type="entry name" value="Peptide methionine sulfoxide reductase MsrB"/>
    <property type="match status" value="1"/>
</dbReference>
<dbReference type="NCBIfam" id="NF010625">
    <property type="entry name" value="PRK14018.1"/>
    <property type="match status" value="1"/>
</dbReference>